<dbReference type="EMBL" id="AP009384">
    <property type="protein sequence ID" value="BAF90130.1"/>
    <property type="molecule type" value="Genomic_DNA"/>
</dbReference>
<reference evidence="6 7" key="1">
    <citation type="journal article" date="2007" name="Appl. Environ. Microbiol.">
        <title>Rhizobial factors required for stem nodule maturation and maintenance in Sesbania rostrata-Azorhizobium caulinodans ORS571 symbiosis.</title>
        <authorList>
            <person name="Suzuki S."/>
            <person name="Aono T."/>
            <person name="Lee KB."/>
            <person name="Suzuki T."/>
            <person name="Liu CT."/>
            <person name="Miwa H."/>
            <person name="Wakao S."/>
            <person name="Iki T."/>
            <person name="Oyaizu H."/>
        </authorList>
    </citation>
    <scope>NUCLEOTIDE SEQUENCE [LARGE SCALE GENOMIC DNA]</scope>
    <source>
        <strain evidence="7">ATCC 43989 / DSM 5975 / JCM 20966 / LMG 6465 / NBRC 14845 / NCIMB 13405 / ORS 571</strain>
    </source>
</reference>
<gene>
    <name evidence="6" type="ordered locus">AZC_4132</name>
</gene>
<organism evidence="6 7">
    <name type="scientific">Azorhizobium caulinodans (strain ATCC 43989 / DSM 5975 / JCM 20966 / LMG 6465 / NBRC 14845 / NCIMB 13405 / ORS 571)</name>
    <dbReference type="NCBI Taxonomy" id="438753"/>
    <lineage>
        <taxon>Bacteria</taxon>
        <taxon>Pseudomonadati</taxon>
        <taxon>Pseudomonadota</taxon>
        <taxon>Alphaproteobacteria</taxon>
        <taxon>Hyphomicrobiales</taxon>
        <taxon>Xanthobacteraceae</taxon>
        <taxon>Azorhizobium</taxon>
    </lineage>
</organism>
<evidence type="ECO:0000256" key="2">
    <source>
        <dbReference type="ARBA" id="ARBA00010333"/>
    </source>
</evidence>
<evidence type="ECO:0000256" key="4">
    <source>
        <dbReference type="RuleBase" id="RU003744"/>
    </source>
</evidence>
<evidence type="ECO:0000259" key="5">
    <source>
        <dbReference type="SMART" id="SM00062"/>
    </source>
</evidence>
<dbReference type="Gene3D" id="3.40.190.10">
    <property type="entry name" value="Periplasmic binding protein-like II"/>
    <property type="match status" value="2"/>
</dbReference>
<evidence type="ECO:0000256" key="3">
    <source>
        <dbReference type="ARBA" id="ARBA00022729"/>
    </source>
</evidence>
<dbReference type="GO" id="GO:0030313">
    <property type="term" value="C:cell envelope"/>
    <property type="evidence" value="ECO:0007669"/>
    <property type="project" value="UniProtKB-SubCell"/>
</dbReference>
<dbReference type="eggNOG" id="COG0834">
    <property type="taxonomic scope" value="Bacteria"/>
</dbReference>
<name>A8HS30_AZOC5</name>
<comment type="similarity">
    <text evidence="2 4">Belongs to the bacterial solute-binding protein 3 family.</text>
</comment>
<dbReference type="InterPro" id="IPR001638">
    <property type="entry name" value="Solute-binding_3/MltF_N"/>
</dbReference>
<sequence>MRGWWAFCPMRELGPVFWTRMRGKRAGTALAPDEASDRERFMRLDRRTLVLAGLGLAAVSLTALPARADALDDIMKAGVIKIAVPQDFPPFGSVGPDLKPVGYDIDMANLIAQKLGVKAELVPVTSANRIPYLQTKKVDLVISSLGKNPDREKVMDFSVAYAPFFNGAFAPADVKVTKPEELAGLTVGVTRGANEDIELSKIAPATADIKRFEDNNATISAFLSGQVKVIVTGNVTAAAILARNPPRKPEVKFLIKDSPCYVGLNKDEPKLLEKVNAIITAAKADGALNAISQKWLGYPLPAGF</sequence>
<evidence type="ECO:0000313" key="6">
    <source>
        <dbReference type="EMBL" id="BAF90130.1"/>
    </source>
</evidence>
<accession>A8HS30</accession>
<reference evidence="7" key="2">
    <citation type="submission" date="2007-04" db="EMBL/GenBank/DDBJ databases">
        <title>Complete genome sequence of the nitrogen-fixing bacterium Azorhizobium caulinodans ORS571.</title>
        <authorList>
            <person name="Lee K.B."/>
            <person name="Backer P.D."/>
            <person name="Aono T."/>
            <person name="Liu C.T."/>
            <person name="Suzuki S."/>
            <person name="Suzuki T."/>
            <person name="Kaneko T."/>
            <person name="Yamada M."/>
            <person name="Tabata S."/>
            <person name="Kupfer D.M."/>
            <person name="Najar F.Z."/>
            <person name="Wiley G.B."/>
            <person name="Roe B."/>
            <person name="Binnewies T."/>
            <person name="Ussery D."/>
            <person name="Vereecke D."/>
            <person name="Gevers D."/>
            <person name="Holsters M."/>
            <person name="Oyaizu H."/>
        </authorList>
    </citation>
    <scope>NUCLEOTIDE SEQUENCE [LARGE SCALE GENOMIC DNA]</scope>
    <source>
        <strain evidence="7">ATCC 43989 / DSM 5975 / JCM 20966 / LMG 6465 / NBRC 14845 / NCIMB 13405 / ORS 571</strain>
    </source>
</reference>
<dbReference type="SMART" id="SM00062">
    <property type="entry name" value="PBPb"/>
    <property type="match status" value="1"/>
</dbReference>
<dbReference type="Pfam" id="PF00497">
    <property type="entry name" value="SBP_bac_3"/>
    <property type="match status" value="1"/>
</dbReference>
<reference evidence="6 7" key="6">
    <citation type="journal article" date="2011" name="Appl. Environ. Microbiol.">
        <title>Involvement of the azorhizobial chromosome partition gene (parA) in the onset of bacteroid differentiation during Sesbania rostrata stem nodule development.</title>
        <authorList>
            <person name="Liu CT."/>
            <person name="Lee KB."/>
            <person name="Wang YS."/>
            <person name="Peng MH."/>
            <person name="Lee KT."/>
            <person name="Suzuki S."/>
            <person name="Suzuki T."/>
            <person name="Oyaizu H."/>
        </authorList>
    </citation>
    <scope>NUCLEOTIDE SEQUENCE [LARGE SCALE GENOMIC DNA]</scope>
    <source>
        <strain evidence="7">ATCC 43989 / DSM 5975 / JCM 20966 / LMG 6465 / NBRC 14845 / NCIMB 13405 / ORS 571</strain>
    </source>
</reference>
<protein>
    <submittedName>
        <fullName evidence="6">Putative amino acid ABC transporter substrate binding protein</fullName>
    </submittedName>
</protein>
<dbReference type="STRING" id="438753.AZC_4132"/>
<dbReference type="AlphaFoldDB" id="A8HS30"/>
<dbReference type="Proteomes" id="UP000000270">
    <property type="component" value="Chromosome"/>
</dbReference>
<dbReference type="PANTHER" id="PTHR35936:SF37">
    <property type="entry name" value="AMINO ACID ABC TRANSPORTER SUBSTRATE-BINDING PROTEIN"/>
    <property type="match status" value="1"/>
</dbReference>
<dbReference type="SUPFAM" id="SSF53850">
    <property type="entry name" value="Periplasmic binding protein-like II"/>
    <property type="match status" value="1"/>
</dbReference>
<dbReference type="HOGENOM" id="CLU_019602_18_4_5"/>
<evidence type="ECO:0000256" key="1">
    <source>
        <dbReference type="ARBA" id="ARBA00004196"/>
    </source>
</evidence>
<proteinExistence type="inferred from homology"/>
<comment type="subcellular location">
    <subcellularLocation>
        <location evidence="1">Cell envelope</location>
    </subcellularLocation>
</comment>
<keyword evidence="3" id="KW-0732">Signal</keyword>
<reference evidence="6 7" key="4">
    <citation type="journal article" date="2009" name="Appl. Environ. Microbiol.">
        <title>Comparative genome-wide transcriptional profiling of Azorhizobium caulinodans ORS571 grown under free-living and symbiotic conditions.</title>
        <authorList>
            <person name="Tsukada S."/>
            <person name="Aono T."/>
            <person name="Akiba N."/>
            <person name="Lee KB."/>
            <person name="Liu CT."/>
            <person name="Toyazaki H."/>
            <person name="Oyaizu H."/>
        </authorList>
    </citation>
    <scope>NUCLEOTIDE SEQUENCE [LARGE SCALE GENOMIC DNA]</scope>
    <source>
        <strain evidence="7">ATCC 43989 / DSM 5975 / JCM 20966 / LMG 6465 / NBRC 14845 / NCIMB 13405 / ORS 571</strain>
    </source>
</reference>
<keyword evidence="7" id="KW-1185">Reference proteome</keyword>
<dbReference type="CDD" id="cd01072">
    <property type="entry name" value="PBP2_SMa0082_like"/>
    <property type="match status" value="1"/>
</dbReference>
<feature type="domain" description="Solute-binding protein family 3/N-terminal" evidence="5">
    <location>
        <begin position="79"/>
        <end position="299"/>
    </location>
</feature>
<dbReference type="InterPro" id="IPR018313">
    <property type="entry name" value="SBP_3_CS"/>
</dbReference>
<evidence type="ECO:0000313" key="7">
    <source>
        <dbReference type="Proteomes" id="UP000000270"/>
    </source>
</evidence>
<reference evidence="6 7" key="5">
    <citation type="journal article" date="2010" name="Appl. Environ. Microbiol.">
        <title>phrR-like gene praR of Azorhizobium caulinodans ORS571 is essential for symbiosis with Sesbania rostrata and is involved in expression of reb genes.</title>
        <authorList>
            <person name="Akiba N."/>
            <person name="Aono T."/>
            <person name="Toyazaki H."/>
            <person name="Sato S."/>
            <person name="Oyaizu H."/>
        </authorList>
    </citation>
    <scope>NUCLEOTIDE SEQUENCE [LARGE SCALE GENOMIC DNA]</scope>
    <source>
        <strain evidence="7">ATCC 43989 / DSM 5975 / JCM 20966 / LMG 6465 / NBRC 14845 / NCIMB 13405 / ORS 571</strain>
    </source>
</reference>
<dbReference type="KEGG" id="azc:AZC_4132"/>
<dbReference type="PANTHER" id="PTHR35936">
    <property type="entry name" value="MEMBRANE-BOUND LYTIC MUREIN TRANSGLYCOSYLASE F"/>
    <property type="match status" value="1"/>
</dbReference>
<dbReference type="PROSITE" id="PS01039">
    <property type="entry name" value="SBP_BACTERIAL_3"/>
    <property type="match status" value="1"/>
</dbReference>
<reference evidence="6 7" key="3">
    <citation type="journal article" date="2008" name="BMC Genomics">
        <title>The genome of the versatile nitrogen fixer Azorhizobium caulinodans ORS571.</title>
        <authorList>
            <person name="Lee KB."/>
            <person name="Backer P.D."/>
            <person name="Aono T."/>
            <person name="Liu CT."/>
            <person name="Suzuki S."/>
            <person name="Suzuki T."/>
            <person name="Kaneko T."/>
            <person name="Yamada M."/>
            <person name="Tabata S."/>
            <person name="Kupfer D.M."/>
            <person name="Najar F.Z."/>
            <person name="Wiley G.B."/>
            <person name="Roe B."/>
            <person name="Binnewies T.T."/>
            <person name="Ussery D.W."/>
            <person name="D'Haeze W."/>
            <person name="Herder J.D."/>
            <person name="Gevers D."/>
            <person name="Vereecke D."/>
            <person name="Holsters M."/>
            <person name="Oyaizu H."/>
        </authorList>
    </citation>
    <scope>NUCLEOTIDE SEQUENCE [LARGE SCALE GENOMIC DNA]</scope>
    <source>
        <strain evidence="7">ATCC 43989 / DSM 5975 / JCM 20966 / LMG 6465 / NBRC 14845 / NCIMB 13405 / ORS 571</strain>
    </source>
</reference>